<dbReference type="Proteomes" id="UP000545286">
    <property type="component" value="Unassembled WGS sequence"/>
</dbReference>
<accession>A0A7W4UQI9</accession>
<evidence type="ECO:0000313" key="3">
    <source>
        <dbReference type="EMBL" id="MBB2958807.1"/>
    </source>
</evidence>
<dbReference type="RefSeq" id="WP_082775280.1">
    <property type="nucleotide sequence ID" value="NZ_CZJS01000101.1"/>
</dbReference>
<keyword evidence="4" id="KW-1185">Reference proteome</keyword>
<evidence type="ECO:0000313" key="4">
    <source>
        <dbReference type="Proteomes" id="UP000545286"/>
    </source>
</evidence>
<sequence>MPLGRLTRGTTGTNRLRRVDRWIAQHPALKSAERPLVIDLGYGASGATAFELAERLGRAVPEVRVHGLEIDPGRVALAKQQLADRPELRGRVSFAVGGFEVPTPKGESPTVIRAMNVLRQYDEAEVADAWARMTARLAPGGLLVEGTCNEVGRVSSWVGVDAGGPRTFTVSLHTASLESPLVVAERLPKALIHRNVPGEGVHDYLKALDDAWQREAPRQTFGARQRFLAVCERMRAAGWPLVDSQKRWRLGEITVAWSAVAPASGALAPSQPPSLPGVSPSGGPRRGAFDGQ</sequence>
<dbReference type="InterPro" id="IPR029063">
    <property type="entry name" value="SAM-dependent_MTases_sf"/>
</dbReference>
<name>A0A7W4UQI9_9MICO</name>
<comment type="caution">
    <text evidence="3">The sequence shown here is derived from an EMBL/GenBank/DDBJ whole genome shotgun (WGS) entry which is preliminary data.</text>
</comment>
<organism evidence="3 4">
    <name type="scientific">Pseudoclavibacter helvolus</name>
    <dbReference type="NCBI Taxonomy" id="255205"/>
    <lineage>
        <taxon>Bacteria</taxon>
        <taxon>Bacillati</taxon>
        <taxon>Actinomycetota</taxon>
        <taxon>Actinomycetes</taxon>
        <taxon>Micrococcales</taxon>
        <taxon>Microbacteriaceae</taxon>
        <taxon>Pseudoclavibacter</taxon>
    </lineage>
</organism>
<protein>
    <recommendedName>
        <fullName evidence="2">Methyltransferase domain-containing protein</fullName>
    </recommendedName>
</protein>
<evidence type="ECO:0000259" key="2">
    <source>
        <dbReference type="Pfam" id="PF13649"/>
    </source>
</evidence>
<reference evidence="3 4" key="1">
    <citation type="submission" date="2020-08" db="EMBL/GenBank/DDBJ databases">
        <title>Sequencing the genomes of 1000 actinobacteria strains.</title>
        <authorList>
            <person name="Klenk H.-P."/>
        </authorList>
    </citation>
    <scope>NUCLEOTIDE SEQUENCE [LARGE SCALE GENOMIC DNA]</scope>
    <source>
        <strain evidence="3 4">DSM 20419</strain>
    </source>
</reference>
<dbReference type="InterPro" id="IPR041698">
    <property type="entry name" value="Methyltransf_25"/>
</dbReference>
<feature type="region of interest" description="Disordered" evidence="1">
    <location>
        <begin position="264"/>
        <end position="292"/>
    </location>
</feature>
<feature type="domain" description="Methyltransferase" evidence="2">
    <location>
        <begin position="37"/>
        <end position="141"/>
    </location>
</feature>
<evidence type="ECO:0000256" key="1">
    <source>
        <dbReference type="SAM" id="MobiDB-lite"/>
    </source>
</evidence>
<dbReference type="Gene3D" id="3.40.50.150">
    <property type="entry name" value="Vaccinia Virus protein VP39"/>
    <property type="match status" value="1"/>
</dbReference>
<dbReference type="AlphaFoldDB" id="A0A7W4UQI9"/>
<gene>
    <name evidence="3" type="ORF">FHX72_002953</name>
</gene>
<dbReference type="EMBL" id="JACHWJ010000004">
    <property type="protein sequence ID" value="MBB2958807.1"/>
    <property type="molecule type" value="Genomic_DNA"/>
</dbReference>
<dbReference type="Pfam" id="PF13649">
    <property type="entry name" value="Methyltransf_25"/>
    <property type="match status" value="1"/>
</dbReference>
<dbReference type="SUPFAM" id="SSF53335">
    <property type="entry name" value="S-adenosyl-L-methionine-dependent methyltransferases"/>
    <property type="match status" value="1"/>
</dbReference>
<proteinExistence type="predicted"/>
<dbReference type="CDD" id="cd02440">
    <property type="entry name" value="AdoMet_MTases"/>
    <property type="match status" value="1"/>
</dbReference>